<feature type="region of interest" description="Disordered" evidence="1">
    <location>
        <begin position="1"/>
        <end position="22"/>
    </location>
</feature>
<keyword evidence="2" id="KW-0472">Membrane</keyword>
<dbReference type="PANTHER" id="PTHR22851:SF1">
    <property type="entry name" value="GLYCOSYLTRANSFERASE FAMILY 32 PROTEIN"/>
    <property type="match status" value="1"/>
</dbReference>
<feature type="compositionally biased region" description="Polar residues" evidence="1">
    <location>
        <begin position="472"/>
        <end position="483"/>
    </location>
</feature>
<name>A0ABR3K1D2_9AGAR</name>
<reference evidence="4" key="1">
    <citation type="submission" date="2024-06" db="EMBL/GenBank/DDBJ databases">
        <title>Multi-omics analyses provide insights into the biosynthesis of the anticancer antibiotic pleurotin in Hohenbuehelia grisea.</title>
        <authorList>
            <person name="Weaver J.A."/>
            <person name="Alberti F."/>
        </authorList>
    </citation>
    <scope>NUCLEOTIDE SEQUENCE [LARGE SCALE GENOMIC DNA]</scope>
    <source>
        <strain evidence="4">T-177</strain>
    </source>
</reference>
<keyword evidence="4" id="KW-1185">Reference proteome</keyword>
<sequence length="739" mass="83687">MDFSVLGDRQSSPGLRSPDLRHRLSPISMLPPIRLPLHNGDGDARARCEQLMTSDDSDDEDFVQDMRQRSQQRPSILSHCIRVFSPFSRHTGHRRPGRSKQQRCRPVPCLLLFIAAIAFISVTHRLFSAEKQWAGVTFFLSFTSSLVFRRADLRRILEWEVANGHFPSRHHIPEAFEITRPPRNPALPPQSPNDTKIWHPHDGSGQVFTEGVGPSRVYPDVQSKTRTGYPPRPQHGSVADLDIVVESCSYDNKKYVRDCLEFLRDGAGLNNGKRLNRGPVRKYTYLEQGNNATEPSSPKEHPVLDGLDSDAVLAKKRGAGWERLPVLPPIRGHHTAASLSTPCDPAYPRIFHVYWTGAFTDKPYALLLSFLYTQNLELHQRTKSGKVCRPQFWVWINPGPASAGLDPDAEDKMMAQLRSSGWASPFLHPRFDGIIRFKLWNTTEQLDGVPELRDEWRSHNLFNSLGKDYTTPAPSGDSNASGSSEKDGLTGSKSADSYDRLSVILSDIARFVLCHRFGGIYVDADTLFLRDWEELWGWHGAFAYRWSRMERYNTAVLHLNKGSTLGTFLLRTALRNNFDFHPGAIYRYVKDAQLDGLLLRLPVALFDPAWLGVEGYQRDRPALPAFHSFSDFFQTPAAQAAAPQVVGIEGFFSGAYSYHYHNSWWTAFDASRNYPDLGERFIEGERTVRAAAEHKLGSGQAGHDDEDARDLGWSTAFKRTFEGYIRGDSPNRYGEWIEW</sequence>
<dbReference type="Proteomes" id="UP001556367">
    <property type="component" value="Unassembled WGS sequence"/>
</dbReference>
<dbReference type="PANTHER" id="PTHR22851">
    <property type="entry name" value="U3 SMALL NUCLEOLAR RNA U3 SNORNA ASSOCIATED PROTEIN"/>
    <property type="match status" value="1"/>
</dbReference>
<proteinExistence type="predicted"/>
<dbReference type="Gene3D" id="3.90.550.20">
    <property type="match status" value="1"/>
</dbReference>
<organism evidence="3 4">
    <name type="scientific">Hohenbuehelia grisea</name>
    <dbReference type="NCBI Taxonomy" id="104357"/>
    <lineage>
        <taxon>Eukaryota</taxon>
        <taxon>Fungi</taxon>
        <taxon>Dikarya</taxon>
        <taxon>Basidiomycota</taxon>
        <taxon>Agaricomycotina</taxon>
        <taxon>Agaricomycetes</taxon>
        <taxon>Agaricomycetidae</taxon>
        <taxon>Agaricales</taxon>
        <taxon>Pleurotineae</taxon>
        <taxon>Pleurotaceae</taxon>
        <taxon>Hohenbuehelia</taxon>
    </lineage>
</organism>
<evidence type="ECO:0008006" key="5">
    <source>
        <dbReference type="Google" id="ProtNLM"/>
    </source>
</evidence>
<feature type="region of interest" description="Disordered" evidence="1">
    <location>
        <begin position="467"/>
        <end position="493"/>
    </location>
</feature>
<evidence type="ECO:0000256" key="1">
    <source>
        <dbReference type="SAM" id="MobiDB-lite"/>
    </source>
</evidence>
<dbReference type="SUPFAM" id="SSF53448">
    <property type="entry name" value="Nucleotide-diphospho-sugar transferases"/>
    <property type="match status" value="1"/>
</dbReference>
<evidence type="ECO:0000313" key="3">
    <source>
        <dbReference type="EMBL" id="KAL0961091.1"/>
    </source>
</evidence>
<comment type="caution">
    <text evidence="3">The sequence shown here is derived from an EMBL/GenBank/DDBJ whole genome shotgun (WGS) entry which is preliminary data.</text>
</comment>
<accession>A0ABR3K1D2</accession>
<evidence type="ECO:0000313" key="4">
    <source>
        <dbReference type="Proteomes" id="UP001556367"/>
    </source>
</evidence>
<dbReference type="InterPro" id="IPR029044">
    <property type="entry name" value="Nucleotide-diphossugar_trans"/>
</dbReference>
<feature type="transmembrane region" description="Helical" evidence="2">
    <location>
        <begin position="107"/>
        <end position="127"/>
    </location>
</feature>
<evidence type="ECO:0000256" key="2">
    <source>
        <dbReference type="SAM" id="Phobius"/>
    </source>
</evidence>
<keyword evidence="2" id="KW-0812">Transmembrane</keyword>
<protein>
    <recommendedName>
        <fullName evidence="5">Glycosyltransferase family 32 protein</fullName>
    </recommendedName>
</protein>
<keyword evidence="2" id="KW-1133">Transmembrane helix</keyword>
<dbReference type="EMBL" id="JASNQZ010000001">
    <property type="protein sequence ID" value="KAL0961091.1"/>
    <property type="molecule type" value="Genomic_DNA"/>
</dbReference>
<gene>
    <name evidence="3" type="ORF">HGRIS_006073</name>
</gene>
<dbReference type="InterPro" id="IPR051733">
    <property type="entry name" value="WD_repeat_DCAF13/WDSOF1"/>
</dbReference>